<name>A0A2N5TTX1_9BASI</name>
<reference evidence="3 4" key="1">
    <citation type="submission" date="2017-11" db="EMBL/GenBank/DDBJ databases">
        <title>De novo assembly and phasing of dikaryotic genomes from two isolates of Puccinia coronata f. sp. avenae, the causal agent of oat crown rust.</title>
        <authorList>
            <person name="Miller M.E."/>
            <person name="Zhang Y."/>
            <person name="Omidvar V."/>
            <person name="Sperschneider J."/>
            <person name="Schwessinger B."/>
            <person name="Raley C."/>
            <person name="Palmer J.M."/>
            <person name="Garnica D."/>
            <person name="Upadhyaya N."/>
            <person name="Rathjen J."/>
            <person name="Taylor J.M."/>
            <person name="Park R.F."/>
            <person name="Dodds P.N."/>
            <person name="Hirsch C.D."/>
            <person name="Kianian S.F."/>
            <person name="Figueroa M."/>
        </authorList>
    </citation>
    <scope>NUCLEOTIDE SEQUENCE [LARGE SCALE GENOMIC DNA]</scope>
    <source>
        <strain evidence="3">12NC29</strain>
    </source>
</reference>
<dbReference type="GO" id="GO:0046983">
    <property type="term" value="F:protein dimerization activity"/>
    <property type="evidence" value="ECO:0007669"/>
    <property type="project" value="InterPro"/>
</dbReference>
<evidence type="ECO:0000259" key="2">
    <source>
        <dbReference type="Pfam" id="PF05699"/>
    </source>
</evidence>
<dbReference type="Proteomes" id="UP000235388">
    <property type="component" value="Unassembled WGS sequence"/>
</dbReference>
<accession>A0A2N5TTX1</accession>
<dbReference type="AlphaFoldDB" id="A0A2N5TTX1"/>
<evidence type="ECO:0000313" key="4">
    <source>
        <dbReference type="Proteomes" id="UP000235388"/>
    </source>
</evidence>
<feature type="region of interest" description="Disordered" evidence="1">
    <location>
        <begin position="1"/>
        <end position="20"/>
    </location>
</feature>
<feature type="compositionally biased region" description="Polar residues" evidence="1">
    <location>
        <begin position="1"/>
        <end position="18"/>
    </location>
</feature>
<dbReference type="Pfam" id="PF05699">
    <property type="entry name" value="Dimer_Tnp_hAT"/>
    <property type="match status" value="1"/>
</dbReference>
<organism evidence="3 4">
    <name type="scientific">Puccinia coronata f. sp. avenae</name>
    <dbReference type="NCBI Taxonomy" id="200324"/>
    <lineage>
        <taxon>Eukaryota</taxon>
        <taxon>Fungi</taxon>
        <taxon>Dikarya</taxon>
        <taxon>Basidiomycota</taxon>
        <taxon>Pucciniomycotina</taxon>
        <taxon>Pucciniomycetes</taxon>
        <taxon>Pucciniales</taxon>
        <taxon>Pucciniaceae</taxon>
        <taxon>Puccinia</taxon>
    </lineage>
</organism>
<gene>
    <name evidence="3" type="ORF">PCANC_26671</name>
</gene>
<dbReference type="EMBL" id="PGCJ01000427">
    <property type="protein sequence ID" value="PLW28931.1"/>
    <property type="molecule type" value="Genomic_DNA"/>
</dbReference>
<protein>
    <recommendedName>
        <fullName evidence="2">HAT C-terminal dimerisation domain-containing protein</fullName>
    </recommendedName>
</protein>
<evidence type="ECO:0000313" key="3">
    <source>
        <dbReference type="EMBL" id="PLW28931.1"/>
    </source>
</evidence>
<evidence type="ECO:0000256" key="1">
    <source>
        <dbReference type="SAM" id="MobiDB-lite"/>
    </source>
</evidence>
<dbReference type="InterPro" id="IPR012337">
    <property type="entry name" value="RNaseH-like_sf"/>
</dbReference>
<dbReference type="InterPro" id="IPR008906">
    <property type="entry name" value="HATC_C_dom"/>
</dbReference>
<feature type="domain" description="HAT C-terminal dimerisation" evidence="2">
    <location>
        <begin position="56"/>
        <end position="118"/>
    </location>
</feature>
<dbReference type="SUPFAM" id="SSF53098">
    <property type="entry name" value="Ribonuclease H-like"/>
    <property type="match status" value="1"/>
</dbReference>
<dbReference type="OrthoDB" id="3268424at2759"/>
<proteinExistence type="predicted"/>
<sequence>MAPSSSAPAPNTVSSSKPKTGMLAGLGDAAAARGGDSLSDQFDVWLAGRLILNGTDPVNPLQWWIQQKASGNNHGGLVHMALDVLSCAATSVDVKRAFSFGRNYVSSKRHRLAHGSVTHGMTVAFYSKNKLIKEGTGGATGTRVHFDIQ</sequence>
<comment type="caution">
    <text evidence="3">The sequence shown here is derived from an EMBL/GenBank/DDBJ whole genome shotgun (WGS) entry which is preliminary data.</text>
</comment>
<keyword evidence="4" id="KW-1185">Reference proteome</keyword>